<dbReference type="EMBL" id="JAVIIQ010000007">
    <property type="protein sequence ID" value="MDX8533149.1"/>
    <property type="molecule type" value="Genomic_DNA"/>
</dbReference>
<evidence type="ECO:0000256" key="1">
    <source>
        <dbReference type="SAM" id="Phobius"/>
    </source>
</evidence>
<protein>
    <submittedName>
        <fullName evidence="2">HdeD family acid-resistance protein</fullName>
    </submittedName>
</protein>
<evidence type="ECO:0000313" key="2">
    <source>
        <dbReference type="EMBL" id="MDX8533149.1"/>
    </source>
</evidence>
<gene>
    <name evidence="2" type="ORF">RFM42_19325</name>
</gene>
<dbReference type="Proteomes" id="UP001285154">
    <property type="component" value="Unassembled WGS sequence"/>
</dbReference>
<accession>A0ABU5A621</accession>
<organism evidence="2 3">
    <name type="scientific">Mesorhizobium vachelliae</name>
    <dbReference type="NCBI Taxonomy" id="3072309"/>
    <lineage>
        <taxon>Bacteria</taxon>
        <taxon>Pseudomonadati</taxon>
        <taxon>Pseudomonadota</taxon>
        <taxon>Alphaproteobacteria</taxon>
        <taxon>Hyphomicrobiales</taxon>
        <taxon>Phyllobacteriaceae</taxon>
        <taxon>Mesorhizobium</taxon>
    </lineage>
</organism>
<name>A0ABU5A621_9HYPH</name>
<keyword evidence="1" id="KW-1133">Transmembrane helix</keyword>
<dbReference type="PANTHER" id="PTHR34989:SF1">
    <property type="entry name" value="PROTEIN HDED"/>
    <property type="match status" value="1"/>
</dbReference>
<dbReference type="RefSeq" id="WP_320249857.1">
    <property type="nucleotide sequence ID" value="NZ_JAVIIQ010000007.1"/>
</dbReference>
<dbReference type="PANTHER" id="PTHR34989">
    <property type="entry name" value="PROTEIN HDED"/>
    <property type="match status" value="1"/>
</dbReference>
<dbReference type="InterPro" id="IPR052712">
    <property type="entry name" value="Acid_resist_chaperone_HdeD"/>
</dbReference>
<dbReference type="Pfam" id="PF03729">
    <property type="entry name" value="DUF308"/>
    <property type="match status" value="1"/>
</dbReference>
<feature type="transmembrane region" description="Helical" evidence="1">
    <location>
        <begin position="104"/>
        <end position="127"/>
    </location>
</feature>
<keyword evidence="3" id="KW-1185">Reference proteome</keyword>
<proteinExistence type="predicted"/>
<dbReference type="InterPro" id="IPR005325">
    <property type="entry name" value="DUF308_memb"/>
</dbReference>
<keyword evidence="1" id="KW-0812">Transmembrane</keyword>
<evidence type="ECO:0000313" key="3">
    <source>
        <dbReference type="Proteomes" id="UP001285154"/>
    </source>
</evidence>
<reference evidence="2 3" key="1">
    <citation type="submission" date="2023-08" db="EMBL/GenBank/DDBJ databases">
        <title>Implementing the SeqCode for naming new Mesorhizobium species isolated from Vachellia karroo root nodules.</title>
        <authorList>
            <person name="Van Lill M."/>
        </authorList>
    </citation>
    <scope>NUCLEOTIDE SEQUENCE [LARGE SCALE GENOMIC DNA]</scope>
    <source>
        <strain evidence="2 3">VK25D</strain>
    </source>
</reference>
<sequence>MPEKPDYPPATPNERAEIEQSKWRRFLLFGILLLAGGVFSVAVPTVSNFASNVVFAVALMAVGVIKVIQSLWIKSWAGFVWQELTGFFELIGGIMIYFNPIKASAAISLFIAFVIFVHGILQLLIAIEVRQVSGWYWFAVSGIVAIFAALSIVLKWPIVREMPTGLVAGFSMMIAGLAYLVIALSVRKAKVLS</sequence>
<comment type="caution">
    <text evidence="2">The sequence shown here is derived from an EMBL/GenBank/DDBJ whole genome shotgun (WGS) entry which is preliminary data.</text>
</comment>
<keyword evidence="1" id="KW-0472">Membrane</keyword>
<feature type="transmembrane region" description="Helical" evidence="1">
    <location>
        <begin position="49"/>
        <end position="68"/>
    </location>
</feature>
<feature type="transmembrane region" description="Helical" evidence="1">
    <location>
        <begin position="166"/>
        <end position="186"/>
    </location>
</feature>
<feature type="transmembrane region" description="Helical" evidence="1">
    <location>
        <begin position="26"/>
        <end position="43"/>
    </location>
</feature>
<feature type="transmembrane region" description="Helical" evidence="1">
    <location>
        <begin position="80"/>
        <end position="98"/>
    </location>
</feature>
<feature type="transmembrane region" description="Helical" evidence="1">
    <location>
        <begin position="134"/>
        <end position="154"/>
    </location>
</feature>